<dbReference type="PROSITE" id="PS50240">
    <property type="entry name" value="TRYPSIN_DOM"/>
    <property type="match status" value="1"/>
</dbReference>
<keyword evidence="9" id="KW-1185">Reference proteome</keyword>
<dbReference type="AlphaFoldDB" id="A0A5J5G4L6"/>
<dbReference type="InterPro" id="IPR050966">
    <property type="entry name" value="Glutamyl_endopeptidase"/>
</dbReference>
<dbReference type="InterPro" id="IPR009003">
    <property type="entry name" value="Peptidase_S1_PA"/>
</dbReference>
<dbReference type="GO" id="GO:0006508">
    <property type="term" value="P:proteolysis"/>
    <property type="evidence" value="ECO:0007669"/>
    <property type="project" value="UniProtKB-KW"/>
</dbReference>
<keyword evidence="5 6" id="KW-0720">Serine protease</keyword>
<dbReference type="Pfam" id="PF00089">
    <property type="entry name" value="Trypsin"/>
    <property type="match status" value="1"/>
</dbReference>
<dbReference type="SMART" id="SM00020">
    <property type="entry name" value="Tryp_SPc"/>
    <property type="match status" value="1"/>
</dbReference>
<keyword evidence="4 6" id="KW-0378">Hydrolase</keyword>
<dbReference type="Gene3D" id="2.40.10.10">
    <property type="entry name" value="Trypsin-like serine proteases"/>
    <property type="match status" value="2"/>
</dbReference>
<evidence type="ECO:0000256" key="2">
    <source>
        <dbReference type="ARBA" id="ARBA00022670"/>
    </source>
</evidence>
<evidence type="ECO:0000259" key="7">
    <source>
        <dbReference type="PROSITE" id="PS50240"/>
    </source>
</evidence>
<dbReference type="InterPro" id="IPR018114">
    <property type="entry name" value="TRYPSIN_HIS"/>
</dbReference>
<reference evidence="8 9" key="1">
    <citation type="submission" date="2019-09" db="EMBL/GenBank/DDBJ databases">
        <authorList>
            <person name="Li Y."/>
        </authorList>
    </citation>
    <scope>NUCLEOTIDE SEQUENCE [LARGE SCALE GENOMIC DNA]</scope>
    <source>
        <strain evidence="8 9">L3-3HA</strain>
    </source>
</reference>
<evidence type="ECO:0000313" key="9">
    <source>
        <dbReference type="Proteomes" id="UP000335415"/>
    </source>
</evidence>
<dbReference type="InterPro" id="IPR033116">
    <property type="entry name" value="TRYPSIN_SER"/>
</dbReference>
<feature type="signal peptide" evidence="6">
    <location>
        <begin position="1"/>
        <end position="22"/>
    </location>
</feature>
<proteinExistence type="inferred from homology"/>
<gene>
    <name evidence="8" type="ORF">FJU30_06745</name>
</gene>
<name>A0A5J5G4L6_9GAMM</name>
<dbReference type="EMBL" id="VYKJ01000002">
    <property type="protein sequence ID" value="KAA9001970.1"/>
    <property type="molecule type" value="Genomic_DNA"/>
</dbReference>
<comment type="caution">
    <text evidence="8">The sequence shown here is derived from an EMBL/GenBank/DDBJ whole genome shotgun (WGS) entry which is preliminary data.</text>
</comment>
<keyword evidence="3 6" id="KW-0732">Signal</keyword>
<evidence type="ECO:0000256" key="1">
    <source>
        <dbReference type="ARBA" id="ARBA00008764"/>
    </source>
</evidence>
<protein>
    <recommendedName>
        <fullName evidence="6">Serine protease</fullName>
        <ecNumber evidence="6">3.4.21.-</ecNumber>
    </recommendedName>
</protein>
<dbReference type="RefSeq" id="WP_150434207.1">
    <property type="nucleotide sequence ID" value="NZ_VYKJ01000002.1"/>
</dbReference>
<dbReference type="InterPro" id="IPR043504">
    <property type="entry name" value="Peptidase_S1_PA_chymotrypsin"/>
</dbReference>
<dbReference type="PROSITE" id="PS00134">
    <property type="entry name" value="TRYPSIN_HIS"/>
    <property type="match status" value="1"/>
</dbReference>
<sequence length="267" mass="29229">MRIPLWLLCLFALSAPQCGPQAATAFGRQTLFFGHDDRHPVTSAARWPWQAIGQLETASGSLCTVTLISPSLALSAGHCVLVPPGRPDRIVAVRFLPSKKGWRYATQAVEILVNRRLGQRLKADGDGWIVPPSAAPLDFALIRLQQAPPGITPVPIWSGSRQALRRQLQQSGQRVTQAGYPEDHPDTLYRHENCLITGWPQRDVLAHQCDTLPGDSGSPLLLKDNDQWTLMGIQSSAPDASERDMDDNRAVAVTAIGQQLTEALRAR</sequence>
<evidence type="ECO:0000256" key="5">
    <source>
        <dbReference type="ARBA" id="ARBA00022825"/>
    </source>
</evidence>
<accession>A0A5J5G4L6</accession>
<dbReference type="OrthoDB" id="267336at2"/>
<dbReference type="GO" id="GO:0004252">
    <property type="term" value="F:serine-type endopeptidase activity"/>
    <property type="evidence" value="ECO:0007669"/>
    <property type="project" value="InterPro"/>
</dbReference>
<dbReference type="EC" id="3.4.21.-" evidence="6"/>
<feature type="chain" id="PRO_5023969673" description="Serine protease" evidence="6">
    <location>
        <begin position="23"/>
        <end position="267"/>
    </location>
</feature>
<comment type="similarity">
    <text evidence="1 6">Belongs to the peptidase S1B family.</text>
</comment>
<dbReference type="InterPro" id="IPR001254">
    <property type="entry name" value="Trypsin_dom"/>
</dbReference>
<keyword evidence="2 6" id="KW-0645">Protease</keyword>
<organism evidence="8 9">
    <name type="scientific">Affinibrenneria salicis</name>
    <dbReference type="NCBI Taxonomy" id="2590031"/>
    <lineage>
        <taxon>Bacteria</taxon>
        <taxon>Pseudomonadati</taxon>
        <taxon>Pseudomonadota</taxon>
        <taxon>Gammaproteobacteria</taxon>
        <taxon>Enterobacterales</taxon>
        <taxon>Pectobacteriaceae</taxon>
        <taxon>Affinibrenneria</taxon>
    </lineage>
</organism>
<dbReference type="SUPFAM" id="SSF50494">
    <property type="entry name" value="Trypsin-like serine proteases"/>
    <property type="match status" value="1"/>
</dbReference>
<evidence type="ECO:0000313" key="8">
    <source>
        <dbReference type="EMBL" id="KAA9001970.1"/>
    </source>
</evidence>
<dbReference type="InterPro" id="IPR008256">
    <property type="entry name" value="Peptidase_S1B"/>
</dbReference>
<dbReference type="PANTHER" id="PTHR15462:SF8">
    <property type="entry name" value="SERINE PROTEASE"/>
    <property type="match status" value="1"/>
</dbReference>
<dbReference type="PRINTS" id="PR00839">
    <property type="entry name" value="V8PROTEASE"/>
</dbReference>
<evidence type="ECO:0000256" key="3">
    <source>
        <dbReference type="ARBA" id="ARBA00022729"/>
    </source>
</evidence>
<evidence type="ECO:0000256" key="4">
    <source>
        <dbReference type="ARBA" id="ARBA00022801"/>
    </source>
</evidence>
<evidence type="ECO:0000256" key="6">
    <source>
        <dbReference type="RuleBase" id="RU004296"/>
    </source>
</evidence>
<dbReference type="PANTHER" id="PTHR15462">
    <property type="entry name" value="SERINE PROTEASE"/>
    <property type="match status" value="1"/>
</dbReference>
<dbReference type="PROSITE" id="PS00135">
    <property type="entry name" value="TRYPSIN_SER"/>
    <property type="match status" value="1"/>
</dbReference>
<dbReference type="Proteomes" id="UP000335415">
    <property type="component" value="Unassembled WGS sequence"/>
</dbReference>
<feature type="domain" description="Peptidase S1" evidence="7">
    <location>
        <begin position="31"/>
        <end position="267"/>
    </location>
</feature>